<proteinExistence type="predicted"/>
<dbReference type="PROSITE" id="PS51257">
    <property type="entry name" value="PROKAR_LIPOPROTEIN"/>
    <property type="match status" value="1"/>
</dbReference>
<dbReference type="InterPro" id="IPR019027">
    <property type="entry name" value="Pilus_biogenesis_CpaD-related"/>
</dbReference>
<evidence type="ECO:0000313" key="3">
    <source>
        <dbReference type="Proteomes" id="UP001176468"/>
    </source>
</evidence>
<evidence type="ECO:0000256" key="1">
    <source>
        <dbReference type="SAM" id="SignalP"/>
    </source>
</evidence>
<dbReference type="EMBL" id="JAUQSZ010000001">
    <property type="protein sequence ID" value="MDO7841009.1"/>
    <property type="molecule type" value="Genomic_DNA"/>
</dbReference>
<accession>A0ABT8ZV48</accession>
<organism evidence="2 3">
    <name type="scientific">Sphingomonas immobilis</name>
    <dbReference type="NCBI Taxonomy" id="3063997"/>
    <lineage>
        <taxon>Bacteria</taxon>
        <taxon>Pseudomonadati</taxon>
        <taxon>Pseudomonadota</taxon>
        <taxon>Alphaproteobacteria</taxon>
        <taxon>Sphingomonadales</taxon>
        <taxon>Sphingomonadaceae</taxon>
        <taxon>Sphingomonas</taxon>
    </lineage>
</organism>
<reference evidence="2" key="1">
    <citation type="submission" date="2023-07" db="EMBL/GenBank/DDBJ databases">
        <authorList>
            <person name="Kim M.K."/>
        </authorList>
    </citation>
    <scope>NUCLEOTIDE SEQUENCE</scope>
    <source>
        <strain evidence="2">CA1-15</strain>
    </source>
</reference>
<dbReference type="Pfam" id="PF09476">
    <property type="entry name" value="Pilus_CpaD"/>
    <property type="match status" value="1"/>
</dbReference>
<protein>
    <submittedName>
        <fullName evidence="2">CpaD family pilus assembly protein</fullName>
    </submittedName>
</protein>
<comment type="caution">
    <text evidence="2">The sequence shown here is derived from an EMBL/GenBank/DDBJ whole genome shotgun (WGS) entry which is preliminary data.</text>
</comment>
<sequence>MRKNMILVALATPALMLGACTGGTQNRGLESVHQPVVSRTDFVFDVNASRNGLAPGEAQRLSGWLASLKLGYGDQVAIDDPNAYGPGARDVVAAQVARYGLLLSEDAPVSGAPVAPGTVRIVISRMKASVPGCPDYSRATQPEFESNTSSNHGCAINSNLAAMVASPADLVRGQTGNGVTDAAAASKAIDAFRKQTPTGAGGLKSEGTK</sequence>
<name>A0ABT8ZV48_9SPHN</name>
<feature type="chain" id="PRO_5046863818" evidence="1">
    <location>
        <begin position="20"/>
        <end position="209"/>
    </location>
</feature>
<keyword evidence="1" id="KW-0732">Signal</keyword>
<feature type="signal peptide" evidence="1">
    <location>
        <begin position="1"/>
        <end position="19"/>
    </location>
</feature>
<gene>
    <name evidence="2" type="ORF">Q5H94_01610</name>
</gene>
<evidence type="ECO:0000313" key="2">
    <source>
        <dbReference type="EMBL" id="MDO7841009.1"/>
    </source>
</evidence>
<dbReference type="Proteomes" id="UP001176468">
    <property type="component" value="Unassembled WGS sequence"/>
</dbReference>
<keyword evidence="3" id="KW-1185">Reference proteome</keyword>